<evidence type="ECO:0000259" key="1">
    <source>
        <dbReference type="PROSITE" id="PS50878"/>
    </source>
</evidence>
<proteinExistence type="predicted"/>
<dbReference type="PROSITE" id="PS50878">
    <property type="entry name" value="RT_POL"/>
    <property type="match status" value="1"/>
</dbReference>
<reference evidence="2" key="1">
    <citation type="submission" date="2013-07" db="EMBL/GenBank/DDBJ databases">
        <title>Midgut Transcriptome Profiling of Anoplphora glabripennis, a Lignocellulose Degrading, Wood-Boring Cerambycid.</title>
        <authorList>
            <person name="Scully E.D."/>
            <person name="Hoover K."/>
            <person name="Carlson J.E."/>
            <person name="Tien M."/>
            <person name="Geib S.M."/>
        </authorList>
    </citation>
    <scope>NUCLEOTIDE SEQUENCE</scope>
</reference>
<protein>
    <submittedName>
        <fullName evidence="2">Putative RNA-directed DNA polymerase from transposon BS</fullName>
    </submittedName>
</protein>
<dbReference type="SUPFAM" id="SSF56672">
    <property type="entry name" value="DNA/RNA polymerases"/>
    <property type="match status" value="1"/>
</dbReference>
<organism evidence="2">
    <name type="scientific">Anoplophora glabripennis</name>
    <name type="common">Asian longhorn beetle</name>
    <name type="synonym">Anoplophora nobilis</name>
    <dbReference type="NCBI Taxonomy" id="217634"/>
    <lineage>
        <taxon>Eukaryota</taxon>
        <taxon>Metazoa</taxon>
        <taxon>Ecdysozoa</taxon>
        <taxon>Arthropoda</taxon>
        <taxon>Hexapoda</taxon>
        <taxon>Insecta</taxon>
        <taxon>Pterygota</taxon>
        <taxon>Neoptera</taxon>
        <taxon>Endopterygota</taxon>
        <taxon>Coleoptera</taxon>
        <taxon>Polyphaga</taxon>
        <taxon>Cucujiformia</taxon>
        <taxon>Chrysomeloidea</taxon>
        <taxon>Cerambycidae</taxon>
        <taxon>Lamiinae</taxon>
        <taxon>Lamiini</taxon>
        <taxon>Anoplophora</taxon>
    </lineage>
</organism>
<sequence>MSKAFDSIDFSCLLAKLFFYGIHNKCHDWFDSYIKDRMQLIRIKTENGSLFSEPRIIKSGVPQGSVLGPLLFSICTADFVSSVVHTTLHMYADDLQILYSFEIDNKQTAVDLINSDLHRIKELCDKNALMLNPNKCKNLVIGTYQKTRQLGDFAVYIDNCPLENCSSVKNLGLVFDNDLKFSQHVSELCKKAFISFKQIAPLKRYLSSDIKLVLVESLVLSHLNYCDYVYGPLLANADKFKLQKIQNWCMRFVTYIPFLHHVTPFIRQFGKLRLSERRYVHFCVFVNKILCNTTPDYLYEKLVWRHDVHDRQLRNLHDLQIMRHRTEYFRCSFTYLAGMILNNVLVPQDLTLRNAALIKKRIRELVMENDNSTNAAVF</sequence>
<gene>
    <name evidence="2" type="primary">RTBS</name>
</gene>
<feature type="domain" description="Reverse transcriptase" evidence="1">
    <location>
        <begin position="1"/>
        <end position="155"/>
    </location>
</feature>
<evidence type="ECO:0000313" key="2">
    <source>
        <dbReference type="EMBL" id="JAB63714.1"/>
    </source>
</evidence>
<dbReference type="InterPro" id="IPR043502">
    <property type="entry name" value="DNA/RNA_pol_sf"/>
</dbReference>
<dbReference type="AlphaFoldDB" id="V5GI42"/>
<keyword evidence="2" id="KW-0548">Nucleotidyltransferase</keyword>
<dbReference type="EMBL" id="GALX01004752">
    <property type="protein sequence ID" value="JAB63714.1"/>
    <property type="molecule type" value="Transcribed_RNA"/>
</dbReference>
<dbReference type="PANTHER" id="PTHR33332">
    <property type="entry name" value="REVERSE TRANSCRIPTASE DOMAIN-CONTAINING PROTEIN"/>
    <property type="match status" value="1"/>
</dbReference>
<dbReference type="Pfam" id="PF00078">
    <property type="entry name" value="RVT_1"/>
    <property type="match status" value="1"/>
</dbReference>
<accession>V5GI42</accession>
<dbReference type="GO" id="GO:0003964">
    <property type="term" value="F:RNA-directed DNA polymerase activity"/>
    <property type="evidence" value="ECO:0007669"/>
    <property type="project" value="UniProtKB-KW"/>
</dbReference>
<dbReference type="InterPro" id="IPR000477">
    <property type="entry name" value="RT_dom"/>
</dbReference>
<name>V5GI42_ANOGL</name>
<keyword evidence="2" id="KW-0695">RNA-directed DNA polymerase</keyword>
<keyword evidence="2" id="KW-0808">Transferase</keyword>